<dbReference type="AlphaFoldDB" id="A0A2H0RI93"/>
<dbReference type="EC" id="2.6.1.16" evidence="2"/>
<gene>
    <name evidence="9" type="ORF">COV07_04580</name>
</gene>
<organism evidence="9 10">
    <name type="scientific">Candidatus Vogelbacteria bacterium CG10_big_fil_rev_8_21_14_0_10_45_14</name>
    <dbReference type="NCBI Taxonomy" id="1975042"/>
    <lineage>
        <taxon>Bacteria</taxon>
        <taxon>Candidatus Vogeliibacteriota</taxon>
    </lineage>
</organism>
<evidence type="ECO:0000256" key="6">
    <source>
        <dbReference type="ARBA" id="ARBA00022737"/>
    </source>
</evidence>
<evidence type="ECO:0000313" key="9">
    <source>
        <dbReference type="EMBL" id="PIR46213.1"/>
    </source>
</evidence>
<protein>
    <recommendedName>
        <fullName evidence="3">Glutamine--fructose-6-phosphate aminotransferase [isomerizing]</fullName>
        <ecNumber evidence="2">2.6.1.16</ecNumber>
    </recommendedName>
</protein>
<dbReference type="PANTHER" id="PTHR10937:SF0">
    <property type="entry name" value="GLUTAMINE--FRUCTOSE-6-PHOSPHATE TRANSAMINASE (ISOMERIZING)"/>
    <property type="match status" value="1"/>
</dbReference>
<evidence type="ECO:0000256" key="3">
    <source>
        <dbReference type="ARBA" id="ARBA00016090"/>
    </source>
</evidence>
<evidence type="ECO:0000313" key="10">
    <source>
        <dbReference type="Proteomes" id="UP000230833"/>
    </source>
</evidence>
<dbReference type="CDD" id="cd00714">
    <property type="entry name" value="GFAT"/>
    <property type="match status" value="1"/>
</dbReference>
<dbReference type="InterPro" id="IPR047084">
    <property type="entry name" value="GFAT_N"/>
</dbReference>
<reference evidence="9 10" key="1">
    <citation type="submission" date="2017-09" db="EMBL/GenBank/DDBJ databases">
        <title>Depth-based differentiation of microbial function through sediment-hosted aquifers and enrichment of novel symbionts in the deep terrestrial subsurface.</title>
        <authorList>
            <person name="Probst A.J."/>
            <person name="Ladd B."/>
            <person name="Jarett J.K."/>
            <person name="Geller-Mcgrath D.E."/>
            <person name="Sieber C.M."/>
            <person name="Emerson J.B."/>
            <person name="Anantharaman K."/>
            <person name="Thomas B.C."/>
            <person name="Malmstrom R."/>
            <person name="Stieglmeier M."/>
            <person name="Klingl A."/>
            <person name="Woyke T."/>
            <person name="Ryan C.M."/>
            <person name="Banfield J.F."/>
        </authorList>
    </citation>
    <scope>NUCLEOTIDE SEQUENCE [LARGE SCALE GENOMIC DNA]</scope>
    <source>
        <strain evidence="9">CG10_big_fil_rev_8_21_14_0_10_45_14</strain>
    </source>
</reference>
<dbReference type="SUPFAM" id="SSF56235">
    <property type="entry name" value="N-terminal nucleophile aminohydrolases (Ntn hydrolases)"/>
    <property type="match status" value="1"/>
</dbReference>
<evidence type="ECO:0000256" key="7">
    <source>
        <dbReference type="ARBA" id="ARBA00022962"/>
    </source>
</evidence>
<keyword evidence="7" id="KW-0315">Glutamine amidotransferase</keyword>
<evidence type="ECO:0000256" key="2">
    <source>
        <dbReference type="ARBA" id="ARBA00012916"/>
    </source>
</evidence>
<name>A0A2H0RI93_9BACT</name>
<feature type="domain" description="Glutamine amidotransferase type-2" evidence="8">
    <location>
        <begin position="2"/>
        <end position="231"/>
    </location>
</feature>
<evidence type="ECO:0000256" key="4">
    <source>
        <dbReference type="ARBA" id="ARBA00022576"/>
    </source>
</evidence>
<keyword evidence="4 9" id="KW-0032">Aminotransferase</keyword>
<sequence length="269" mass="29847">MCGIVGYIGDGTRSVDELVEALRRLEYRGYDSAGIAMRDENGKLLYKRAKGRIDSLADKLPKGVMARSYISHTRWATHGKPSEQNAHPHSDCAKKIFVVHNGIIENYRELGDALSKKGHEMRTETDTEVIPHLIEEEMKGGVSFPEAVHRAVAHLKGAYAIIALSKDEDTLVATRLGSPLILGIGKNMEVGAGEGERAREFFLASDPTALLSFTRDVIYIDENERVEITPTTYKITGADRKVVPHEHVTLEWSEEDAGKGGYAHFMQKE</sequence>
<dbReference type="PANTHER" id="PTHR10937">
    <property type="entry name" value="GLUCOSAMINE--FRUCTOSE-6-PHOSPHATE AMINOTRANSFERASE, ISOMERIZING"/>
    <property type="match status" value="1"/>
</dbReference>
<keyword evidence="6" id="KW-0677">Repeat</keyword>
<dbReference type="Pfam" id="PF13522">
    <property type="entry name" value="GATase_6"/>
    <property type="match status" value="1"/>
</dbReference>
<dbReference type="GO" id="GO:0006002">
    <property type="term" value="P:fructose 6-phosphate metabolic process"/>
    <property type="evidence" value="ECO:0007669"/>
    <property type="project" value="TreeGrafter"/>
</dbReference>
<dbReference type="PROSITE" id="PS51278">
    <property type="entry name" value="GATASE_TYPE_2"/>
    <property type="match status" value="1"/>
</dbReference>
<dbReference type="FunFam" id="3.60.20.10:FF:000006">
    <property type="entry name" value="Glutamine--fructose-6-phosphate aminotransferase [isomerizing]"/>
    <property type="match status" value="1"/>
</dbReference>
<dbReference type="Proteomes" id="UP000230833">
    <property type="component" value="Unassembled WGS sequence"/>
</dbReference>
<dbReference type="GO" id="GO:0006487">
    <property type="term" value="P:protein N-linked glycosylation"/>
    <property type="evidence" value="ECO:0007669"/>
    <property type="project" value="TreeGrafter"/>
</dbReference>
<proteinExistence type="predicted"/>
<accession>A0A2H0RI93</accession>
<evidence type="ECO:0000256" key="1">
    <source>
        <dbReference type="ARBA" id="ARBA00001031"/>
    </source>
</evidence>
<feature type="non-terminal residue" evidence="9">
    <location>
        <position position="269"/>
    </location>
</feature>
<evidence type="ECO:0000256" key="5">
    <source>
        <dbReference type="ARBA" id="ARBA00022679"/>
    </source>
</evidence>
<dbReference type="Gene3D" id="3.60.20.10">
    <property type="entry name" value="Glutamine Phosphoribosylpyrophosphate, subunit 1, domain 1"/>
    <property type="match status" value="1"/>
</dbReference>
<dbReference type="InterPro" id="IPR029055">
    <property type="entry name" value="Ntn_hydrolases_N"/>
</dbReference>
<comment type="caution">
    <text evidence="9">The sequence shown here is derived from an EMBL/GenBank/DDBJ whole genome shotgun (WGS) entry which is preliminary data.</text>
</comment>
<comment type="catalytic activity">
    <reaction evidence="1">
        <text>D-fructose 6-phosphate + L-glutamine = D-glucosamine 6-phosphate + L-glutamate</text>
        <dbReference type="Rhea" id="RHEA:13237"/>
        <dbReference type="ChEBI" id="CHEBI:29985"/>
        <dbReference type="ChEBI" id="CHEBI:58359"/>
        <dbReference type="ChEBI" id="CHEBI:58725"/>
        <dbReference type="ChEBI" id="CHEBI:61527"/>
        <dbReference type="EC" id="2.6.1.16"/>
    </reaction>
</comment>
<dbReference type="EMBL" id="PCYL01000049">
    <property type="protein sequence ID" value="PIR46213.1"/>
    <property type="molecule type" value="Genomic_DNA"/>
</dbReference>
<keyword evidence="5 9" id="KW-0808">Transferase</keyword>
<dbReference type="GO" id="GO:0004360">
    <property type="term" value="F:glutamine-fructose-6-phosphate transaminase (isomerizing) activity"/>
    <property type="evidence" value="ECO:0007669"/>
    <property type="project" value="UniProtKB-EC"/>
</dbReference>
<dbReference type="InterPro" id="IPR017932">
    <property type="entry name" value="GATase_2_dom"/>
</dbReference>
<dbReference type="GO" id="GO:0006047">
    <property type="term" value="P:UDP-N-acetylglucosamine metabolic process"/>
    <property type="evidence" value="ECO:0007669"/>
    <property type="project" value="TreeGrafter"/>
</dbReference>
<evidence type="ECO:0000259" key="8">
    <source>
        <dbReference type="PROSITE" id="PS51278"/>
    </source>
</evidence>